<dbReference type="InterPro" id="IPR020080">
    <property type="entry name" value="OM_adhesin/peptidase_omptin"/>
</dbReference>
<gene>
    <name evidence="2" type="ordered locus">Deba_0797</name>
</gene>
<dbReference type="STRING" id="644282.Deba_0797"/>
<sequence>MPDLKLGSMLCLALAWLALLPTPAAAAQAPAQAANAGDGPAAVWLVEAKVKRLFDSHTSYEFGNPFPPYQEPLSRLEFDLDSWWGGVEISRRAALWSLSLEIMRNLTAKVDGVMADSDWTDEESTKVRTIYSESCLDMKPSYAVRAEADFSLAPWLGLPAWLDLRPVGGLRWQRLDLMAHDGTQWALESDGSWPAMALPGDGLRFKQTYWQYFIGLKLDWRPLPARHPGLRLGLRGDWAYVDAHNLDHHLLREGNRLTEEKTRGQAWRAALDLEAPLGGNFFLDLELDYLTIETTGNHRLYNDAIGLDFIVNNGVRVWSQQCGVMLSLRYDF</sequence>
<dbReference type="RefSeq" id="WP_013257623.1">
    <property type="nucleotide sequence ID" value="NC_014365.1"/>
</dbReference>
<dbReference type="HOGENOM" id="CLU_836075_0_0_7"/>
<feature type="chain" id="PRO_5003150130" description="Protochlamydia outer membrane protein domain-containing protein" evidence="1">
    <location>
        <begin position="27"/>
        <end position="332"/>
    </location>
</feature>
<dbReference type="SUPFAM" id="SSF69917">
    <property type="entry name" value="OMPT-like"/>
    <property type="match status" value="1"/>
</dbReference>
<dbReference type="InterPro" id="IPR053724">
    <property type="entry name" value="OMP_A26_sf"/>
</dbReference>
<dbReference type="Proteomes" id="UP000009047">
    <property type="component" value="Chromosome"/>
</dbReference>
<proteinExistence type="predicted"/>
<dbReference type="GO" id="GO:0006508">
    <property type="term" value="P:proteolysis"/>
    <property type="evidence" value="ECO:0007669"/>
    <property type="project" value="InterPro"/>
</dbReference>
<dbReference type="GO" id="GO:0009279">
    <property type="term" value="C:cell outer membrane"/>
    <property type="evidence" value="ECO:0007669"/>
    <property type="project" value="InterPro"/>
</dbReference>
<dbReference type="InterPro" id="IPR000036">
    <property type="entry name" value="Peptidase_A26_omptin"/>
</dbReference>
<evidence type="ECO:0000256" key="1">
    <source>
        <dbReference type="SAM" id="SignalP"/>
    </source>
</evidence>
<keyword evidence="3" id="KW-1185">Reference proteome</keyword>
<evidence type="ECO:0000313" key="2">
    <source>
        <dbReference type="EMBL" id="ADK84168.1"/>
    </source>
</evidence>
<accession>E1QF32</accession>
<dbReference type="KEGG" id="dbr:Deba_0797"/>
<reference evidence="2 3" key="1">
    <citation type="journal article" date="2010" name="Stand. Genomic Sci.">
        <title>Complete genome sequence of Desulfarculus baarsii type strain (2st14).</title>
        <authorList>
            <person name="Sun H."/>
            <person name="Spring S."/>
            <person name="Lapidus A."/>
            <person name="Davenport K."/>
            <person name="Del Rio T.G."/>
            <person name="Tice H."/>
            <person name="Nolan M."/>
            <person name="Copeland A."/>
            <person name="Cheng J.F."/>
            <person name="Lucas S."/>
            <person name="Tapia R."/>
            <person name="Goodwin L."/>
            <person name="Pitluck S."/>
            <person name="Ivanova N."/>
            <person name="Pagani I."/>
            <person name="Mavromatis K."/>
            <person name="Ovchinnikova G."/>
            <person name="Pati A."/>
            <person name="Chen A."/>
            <person name="Palaniappan K."/>
            <person name="Hauser L."/>
            <person name="Chang Y.J."/>
            <person name="Jeffries C.D."/>
            <person name="Detter J.C."/>
            <person name="Han C."/>
            <person name="Rohde M."/>
            <person name="Brambilla E."/>
            <person name="Goker M."/>
            <person name="Woyke T."/>
            <person name="Bristow J."/>
            <person name="Eisen J.A."/>
            <person name="Markowitz V."/>
            <person name="Hugenholtz P."/>
            <person name="Kyrpides N.C."/>
            <person name="Klenk H.P."/>
            <person name="Land M."/>
        </authorList>
    </citation>
    <scope>NUCLEOTIDE SEQUENCE [LARGE SCALE GENOMIC DNA]</scope>
    <source>
        <strain evidence="3">ATCC 33931 / DSM 2075 / LMG 7858 / VKM B-1802 / 2st14</strain>
    </source>
</reference>
<name>E1QF32_DESB2</name>
<dbReference type="Gene3D" id="2.40.128.90">
    <property type="entry name" value="OMPT-like"/>
    <property type="match status" value="1"/>
</dbReference>
<dbReference type="eggNOG" id="COG4571">
    <property type="taxonomic scope" value="Bacteria"/>
</dbReference>
<dbReference type="OrthoDB" id="5504304at2"/>
<keyword evidence="1" id="KW-0732">Signal</keyword>
<dbReference type="Pfam" id="PF01278">
    <property type="entry name" value="Omptin"/>
    <property type="match status" value="1"/>
</dbReference>
<dbReference type="EMBL" id="CP002085">
    <property type="protein sequence ID" value="ADK84168.1"/>
    <property type="molecule type" value="Genomic_DNA"/>
</dbReference>
<evidence type="ECO:0008006" key="4">
    <source>
        <dbReference type="Google" id="ProtNLM"/>
    </source>
</evidence>
<dbReference type="GO" id="GO:0004190">
    <property type="term" value="F:aspartic-type endopeptidase activity"/>
    <property type="evidence" value="ECO:0007669"/>
    <property type="project" value="InterPro"/>
</dbReference>
<protein>
    <recommendedName>
        <fullName evidence="4">Protochlamydia outer membrane protein domain-containing protein</fullName>
    </recommendedName>
</protein>
<dbReference type="AlphaFoldDB" id="E1QF32"/>
<organism evidence="2 3">
    <name type="scientific">Desulfarculus baarsii (strain ATCC 33931 / DSM 2075 / LMG 7858 / VKM B-1802 / 2st14)</name>
    <dbReference type="NCBI Taxonomy" id="644282"/>
    <lineage>
        <taxon>Bacteria</taxon>
        <taxon>Pseudomonadati</taxon>
        <taxon>Thermodesulfobacteriota</taxon>
        <taxon>Desulfarculia</taxon>
        <taxon>Desulfarculales</taxon>
        <taxon>Desulfarculaceae</taxon>
        <taxon>Desulfarculus</taxon>
    </lineage>
</organism>
<feature type="signal peptide" evidence="1">
    <location>
        <begin position="1"/>
        <end position="26"/>
    </location>
</feature>
<evidence type="ECO:0000313" key="3">
    <source>
        <dbReference type="Proteomes" id="UP000009047"/>
    </source>
</evidence>